<dbReference type="RefSeq" id="WP_179647567.1">
    <property type="nucleotide sequence ID" value="NZ_JACBZM010000001.1"/>
</dbReference>
<name>A0A7Y9ZDC9_9ACTN</name>
<feature type="transmembrane region" description="Helical" evidence="1">
    <location>
        <begin position="16"/>
        <end position="38"/>
    </location>
</feature>
<evidence type="ECO:0000313" key="2">
    <source>
        <dbReference type="EMBL" id="NYI43354.1"/>
    </source>
</evidence>
<dbReference type="EMBL" id="JACBZM010000001">
    <property type="protein sequence ID" value="NYI43354.1"/>
    <property type="molecule type" value="Genomic_DNA"/>
</dbReference>
<comment type="caution">
    <text evidence="2">The sequence shown here is derived from an EMBL/GenBank/DDBJ whole genome shotgun (WGS) entry which is preliminary data.</text>
</comment>
<gene>
    <name evidence="2" type="ORF">BJ993_000434</name>
</gene>
<evidence type="ECO:0000256" key="1">
    <source>
        <dbReference type="SAM" id="Phobius"/>
    </source>
</evidence>
<keyword evidence="1" id="KW-0812">Transmembrane</keyword>
<protein>
    <submittedName>
        <fullName evidence="2">Uncharacterized protein</fullName>
    </submittedName>
</protein>
<dbReference type="AlphaFoldDB" id="A0A7Y9ZDC9"/>
<feature type="transmembrane region" description="Helical" evidence="1">
    <location>
        <begin position="140"/>
        <end position="167"/>
    </location>
</feature>
<keyword evidence="1" id="KW-1133">Transmembrane helix</keyword>
<reference evidence="2 3" key="1">
    <citation type="submission" date="2020-07" db="EMBL/GenBank/DDBJ databases">
        <title>Sequencing the genomes of 1000 actinobacteria strains.</title>
        <authorList>
            <person name="Klenk H.-P."/>
        </authorList>
    </citation>
    <scope>NUCLEOTIDE SEQUENCE [LARGE SCALE GENOMIC DNA]</scope>
    <source>
        <strain evidence="2 3">DSM 15131</strain>
    </source>
</reference>
<proteinExistence type="predicted"/>
<organism evidence="2 3">
    <name type="scientific">Nocardioides aromaticivorans</name>
    <dbReference type="NCBI Taxonomy" id="200618"/>
    <lineage>
        <taxon>Bacteria</taxon>
        <taxon>Bacillati</taxon>
        <taxon>Actinomycetota</taxon>
        <taxon>Actinomycetes</taxon>
        <taxon>Propionibacteriales</taxon>
        <taxon>Nocardioidaceae</taxon>
        <taxon>Nocardioides</taxon>
    </lineage>
</organism>
<dbReference type="Proteomes" id="UP000562045">
    <property type="component" value="Unassembled WGS sequence"/>
</dbReference>
<accession>A0A7Y9ZDC9</accession>
<evidence type="ECO:0000313" key="3">
    <source>
        <dbReference type="Proteomes" id="UP000562045"/>
    </source>
</evidence>
<sequence>MTSYPPPLRKAPRTGIWIGVGLMVAAVAVAVVAGVLVWRLLAGEVEVIDADGTPHEVTLPADETYGTWVEPARPATCRVVDADGGEVTLERPDGSYEVNQWDADRSFETGSGTLTVTCTPGADAAGTEVRLGPLPSIPGLVGLVFGGVCLGMLLGTAGLVVIVVTVVRRSRPSPA</sequence>
<keyword evidence="1" id="KW-0472">Membrane</keyword>